<accession>A0ABV9W0T3</accession>
<reference evidence="3" key="1">
    <citation type="journal article" date="2019" name="Int. J. Syst. Evol. Microbiol.">
        <title>The Global Catalogue of Microorganisms (GCM) 10K type strain sequencing project: providing services to taxonomists for standard genome sequencing and annotation.</title>
        <authorList>
            <consortium name="The Broad Institute Genomics Platform"/>
            <consortium name="The Broad Institute Genome Sequencing Center for Infectious Disease"/>
            <person name="Wu L."/>
            <person name="Ma J."/>
        </authorList>
    </citation>
    <scope>NUCLEOTIDE SEQUENCE [LARGE SCALE GENOMIC DNA]</scope>
    <source>
        <strain evidence="3">CGMCC 4.7152</strain>
    </source>
</reference>
<evidence type="ECO:0000256" key="1">
    <source>
        <dbReference type="SAM" id="MobiDB-lite"/>
    </source>
</evidence>
<keyword evidence="3" id="KW-1185">Reference proteome</keyword>
<evidence type="ECO:0000313" key="2">
    <source>
        <dbReference type="EMBL" id="MFC5000556.1"/>
    </source>
</evidence>
<dbReference type="EMBL" id="JBHSIU010000027">
    <property type="protein sequence ID" value="MFC5000556.1"/>
    <property type="molecule type" value="Genomic_DNA"/>
</dbReference>
<evidence type="ECO:0000313" key="3">
    <source>
        <dbReference type="Proteomes" id="UP001595912"/>
    </source>
</evidence>
<dbReference type="Proteomes" id="UP001595912">
    <property type="component" value="Unassembled WGS sequence"/>
</dbReference>
<organism evidence="2 3">
    <name type="scientific">Dactylosporangium cerinum</name>
    <dbReference type="NCBI Taxonomy" id="1434730"/>
    <lineage>
        <taxon>Bacteria</taxon>
        <taxon>Bacillati</taxon>
        <taxon>Actinomycetota</taxon>
        <taxon>Actinomycetes</taxon>
        <taxon>Micromonosporales</taxon>
        <taxon>Micromonosporaceae</taxon>
        <taxon>Dactylosporangium</taxon>
    </lineage>
</organism>
<proteinExistence type="predicted"/>
<name>A0ABV9W0T3_9ACTN</name>
<sequence length="69" mass="7678">MTARNADPHGRDLYGPEAEARDAARQEAEERQSRQVHDSRGGRVDEGAVDSTGRRVADPRRGTQFDEDV</sequence>
<feature type="region of interest" description="Disordered" evidence="1">
    <location>
        <begin position="1"/>
        <end position="69"/>
    </location>
</feature>
<dbReference type="RefSeq" id="WP_380117109.1">
    <property type="nucleotide sequence ID" value="NZ_JBHSIU010000027.1"/>
</dbReference>
<evidence type="ECO:0008006" key="4">
    <source>
        <dbReference type="Google" id="ProtNLM"/>
    </source>
</evidence>
<protein>
    <recommendedName>
        <fullName evidence="4">Stress-induced protein</fullName>
    </recommendedName>
</protein>
<gene>
    <name evidence="2" type="ORF">ACFPIJ_22310</name>
</gene>
<comment type="caution">
    <text evidence="2">The sequence shown here is derived from an EMBL/GenBank/DDBJ whole genome shotgun (WGS) entry which is preliminary data.</text>
</comment>